<dbReference type="PANTHER" id="PTHR37984:SF11">
    <property type="entry name" value="INTEGRASE CATALYTIC DOMAIN-CONTAINING PROTEIN"/>
    <property type="match status" value="1"/>
</dbReference>
<dbReference type="SUPFAM" id="SSF56672">
    <property type="entry name" value="DNA/RNA polymerases"/>
    <property type="match status" value="1"/>
</dbReference>
<dbReference type="GO" id="GO:0003676">
    <property type="term" value="F:nucleic acid binding"/>
    <property type="evidence" value="ECO:0007669"/>
    <property type="project" value="InterPro"/>
</dbReference>
<protein>
    <recommendedName>
        <fullName evidence="1">Integrase zinc-binding domain-containing protein</fullName>
    </recommendedName>
</protein>
<dbReference type="FunFam" id="1.10.340.70:FF:000003">
    <property type="entry name" value="Protein CBG25708"/>
    <property type="match status" value="1"/>
</dbReference>
<accession>A0A7D9LIZ4</accession>
<comment type="caution">
    <text evidence="2">The sequence shown here is derived from an EMBL/GenBank/DDBJ whole genome shotgun (WGS) entry which is preliminary data.</text>
</comment>
<dbReference type="GO" id="GO:0006259">
    <property type="term" value="P:DNA metabolic process"/>
    <property type="evidence" value="ECO:0007669"/>
    <property type="project" value="UniProtKB-ARBA"/>
</dbReference>
<dbReference type="AlphaFoldDB" id="A0A7D9LIZ4"/>
<dbReference type="InterPro" id="IPR043502">
    <property type="entry name" value="DNA/RNA_pol_sf"/>
</dbReference>
<sequence length="249" mass="27833">MNLTLNSTKCEYNKPSIEFYGYIFSNDGVSLDPKKVEAFQQISAPQNPTEHATPKAISLDDIKTATVNDPTLQHLTKAIRTGNWTVTPIQGNIGVDPQEMNAYFKLRNEITVSIENDLLLKGTRIILPAPLRSHALSLAHEGHQGLVKTKRLLREKVWFPGIDAQAKSMIKKCVPCQAATPTKHHEPLQMTKLPDFCEPLPIGDYLLVVINEDSRYTEVEILNSTSTKATMPKFHKILSTHGIPIEIKN</sequence>
<evidence type="ECO:0000313" key="3">
    <source>
        <dbReference type="Proteomes" id="UP001152795"/>
    </source>
</evidence>
<organism evidence="2 3">
    <name type="scientific">Paramuricea clavata</name>
    <name type="common">Red gorgonian</name>
    <name type="synonym">Violescent sea-whip</name>
    <dbReference type="NCBI Taxonomy" id="317549"/>
    <lineage>
        <taxon>Eukaryota</taxon>
        <taxon>Metazoa</taxon>
        <taxon>Cnidaria</taxon>
        <taxon>Anthozoa</taxon>
        <taxon>Octocorallia</taxon>
        <taxon>Malacalcyonacea</taxon>
        <taxon>Plexauridae</taxon>
        <taxon>Paramuricea</taxon>
    </lineage>
</organism>
<dbReference type="InterPro" id="IPR050951">
    <property type="entry name" value="Retrovirus_Pol_polyprotein"/>
</dbReference>
<dbReference type="Pfam" id="PF17921">
    <property type="entry name" value="Integrase_H2C2"/>
    <property type="match status" value="1"/>
</dbReference>
<dbReference type="InterPro" id="IPR041588">
    <property type="entry name" value="Integrase_H2C2"/>
</dbReference>
<feature type="domain" description="Integrase zinc-binding" evidence="1">
    <location>
        <begin position="128"/>
        <end position="181"/>
    </location>
</feature>
<dbReference type="OrthoDB" id="5953333at2759"/>
<evidence type="ECO:0000313" key="2">
    <source>
        <dbReference type="EMBL" id="CAB4031726.1"/>
    </source>
</evidence>
<proteinExistence type="predicted"/>
<name>A0A7D9LIZ4_PARCT</name>
<keyword evidence="3" id="KW-1185">Reference proteome</keyword>
<gene>
    <name evidence="2" type="ORF">PACLA_8A076959</name>
</gene>
<reference evidence="2" key="1">
    <citation type="submission" date="2020-04" db="EMBL/GenBank/DDBJ databases">
        <authorList>
            <person name="Alioto T."/>
            <person name="Alioto T."/>
            <person name="Gomez Garrido J."/>
        </authorList>
    </citation>
    <scope>NUCLEOTIDE SEQUENCE</scope>
    <source>
        <strain evidence="2">A484AB</strain>
    </source>
</reference>
<dbReference type="Gene3D" id="3.30.420.10">
    <property type="entry name" value="Ribonuclease H-like superfamily/Ribonuclease H"/>
    <property type="match status" value="1"/>
</dbReference>
<evidence type="ECO:0000259" key="1">
    <source>
        <dbReference type="Pfam" id="PF17921"/>
    </source>
</evidence>
<dbReference type="InterPro" id="IPR036397">
    <property type="entry name" value="RNaseH_sf"/>
</dbReference>
<dbReference type="EMBL" id="CACRXK020017850">
    <property type="protein sequence ID" value="CAB4031726.1"/>
    <property type="molecule type" value="Genomic_DNA"/>
</dbReference>
<dbReference type="Gene3D" id="1.10.340.70">
    <property type="match status" value="1"/>
</dbReference>
<dbReference type="Proteomes" id="UP001152795">
    <property type="component" value="Unassembled WGS sequence"/>
</dbReference>
<dbReference type="PANTHER" id="PTHR37984">
    <property type="entry name" value="PROTEIN CBG26694"/>
    <property type="match status" value="1"/>
</dbReference>